<evidence type="ECO:0000256" key="2">
    <source>
        <dbReference type="ARBA" id="ARBA00004752"/>
    </source>
</evidence>
<dbReference type="PRINTS" id="PR00725">
    <property type="entry name" value="DADACBPTASE1"/>
</dbReference>
<dbReference type="InterPro" id="IPR037167">
    <property type="entry name" value="Peptidase_S11_C_sf"/>
</dbReference>
<dbReference type="Pfam" id="PF00768">
    <property type="entry name" value="Peptidase_S11"/>
    <property type="match status" value="1"/>
</dbReference>
<keyword evidence="16" id="KW-1133">Transmembrane helix</keyword>
<dbReference type="GO" id="GO:0071555">
    <property type="term" value="P:cell wall organization"/>
    <property type="evidence" value="ECO:0007669"/>
    <property type="project" value="UniProtKB-KW"/>
</dbReference>
<feature type="active site" description="Proton acceptor" evidence="13">
    <location>
        <position position="81"/>
    </location>
</feature>
<evidence type="ECO:0000313" key="20">
    <source>
        <dbReference type="EMBL" id="OUM90758.1"/>
    </source>
</evidence>
<evidence type="ECO:0000256" key="6">
    <source>
        <dbReference type="ARBA" id="ARBA00022670"/>
    </source>
</evidence>
<feature type="active site" description="Acyl-ester intermediate" evidence="13">
    <location>
        <position position="78"/>
    </location>
</feature>
<comment type="similarity">
    <text evidence="3 15">Belongs to the peptidase S11 family.</text>
</comment>
<evidence type="ECO:0000256" key="12">
    <source>
        <dbReference type="ARBA" id="ARBA00034000"/>
    </source>
</evidence>
<evidence type="ECO:0000256" key="8">
    <source>
        <dbReference type="ARBA" id="ARBA00022801"/>
    </source>
</evidence>
<evidence type="ECO:0000259" key="18">
    <source>
        <dbReference type="Pfam" id="PF00768"/>
    </source>
</evidence>
<evidence type="ECO:0000256" key="13">
    <source>
        <dbReference type="PIRSR" id="PIRSR618044-1"/>
    </source>
</evidence>
<keyword evidence="16" id="KW-0472">Membrane</keyword>
<proteinExistence type="inferred from homology"/>
<keyword evidence="8" id="KW-0378">Hydrolase</keyword>
<dbReference type="EC" id="3.4.16.4" evidence="4"/>
<dbReference type="Gene3D" id="3.40.710.10">
    <property type="entry name" value="DD-peptidase/beta-lactamase superfamily"/>
    <property type="match status" value="1"/>
</dbReference>
<dbReference type="AlphaFoldDB" id="A0A1Y3Q016"/>
<dbReference type="Proteomes" id="UP000196475">
    <property type="component" value="Unassembled WGS sequence"/>
</dbReference>
<feature type="active site" evidence="13">
    <location>
        <position position="133"/>
    </location>
</feature>
<dbReference type="InterPro" id="IPR018044">
    <property type="entry name" value="Peptidase_S11"/>
</dbReference>
<gene>
    <name evidence="20" type="ORF">BAA01_07200</name>
</gene>
<evidence type="ECO:0000256" key="17">
    <source>
        <dbReference type="SAM" id="SignalP"/>
    </source>
</evidence>
<evidence type="ECO:0000256" key="15">
    <source>
        <dbReference type="RuleBase" id="RU004016"/>
    </source>
</evidence>
<dbReference type="GO" id="GO:0009252">
    <property type="term" value="P:peptidoglycan biosynthetic process"/>
    <property type="evidence" value="ECO:0007669"/>
    <property type="project" value="UniProtKB-UniPathway"/>
</dbReference>
<dbReference type="InterPro" id="IPR015956">
    <property type="entry name" value="Peniciliin-bd_prot_C_sf"/>
</dbReference>
<evidence type="ECO:0000256" key="11">
    <source>
        <dbReference type="ARBA" id="ARBA00023316"/>
    </source>
</evidence>
<dbReference type="PANTHER" id="PTHR21581">
    <property type="entry name" value="D-ALANYL-D-ALANINE CARBOXYPEPTIDASE"/>
    <property type="match status" value="1"/>
</dbReference>
<feature type="signal peptide" evidence="17">
    <location>
        <begin position="1"/>
        <end position="35"/>
    </location>
</feature>
<keyword evidence="5" id="KW-0121">Carboxypeptidase</keyword>
<keyword evidence="6" id="KW-0645">Protease</keyword>
<accession>A0A1Y3Q016</accession>
<evidence type="ECO:0000256" key="16">
    <source>
        <dbReference type="SAM" id="Phobius"/>
    </source>
</evidence>
<evidence type="ECO:0000256" key="14">
    <source>
        <dbReference type="PIRSR" id="PIRSR618044-2"/>
    </source>
</evidence>
<keyword evidence="7 17" id="KW-0732">Signal</keyword>
<keyword evidence="11" id="KW-0961">Cell wall biogenesis/degradation</keyword>
<dbReference type="GO" id="GO:0008360">
    <property type="term" value="P:regulation of cell shape"/>
    <property type="evidence" value="ECO:0007669"/>
    <property type="project" value="UniProtKB-KW"/>
</dbReference>
<evidence type="ECO:0000256" key="7">
    <source>
        <dbReference type="ARBA" id="ARBA00022729"/>
    </source>
</evidence>
<comment type="pathway">
    <text evidence="2">Cell wall biogenesis; peptidoglycan biosynthesis.</text>
</comment>
<feature type="binding site" evidence="14">
    <location>
        <position position="238"/>
    </location>
    <ligand>
        <name>substrate</name>
    </ligand>
</feature>
<dbReference type="UniPathway" id="UPA00219"/>
<dbReference type="GO" id="GO:0006508">
    <property type="term" value="P:proteolysis"/>
    <property type="evidence" value="ECO:0007669"/>
    <property type="project" value="UniProtKB-KW"/>
</dbReference>
<name>A0A1Y3Q016_9BACI</name>
<evidence type="ECO:0000256" key="9">
    <source>
        <dbReference type="ARBA" id="ARBA00022960"/>
    </source>
</evidence>
<dbReference type="InterPro" id="IPR001967">
    <property type="entry name" value="Peptidase_S11_N"/>
</dbReference>
<organism evidence="20 21">
    <name type="scientific">Bacillus thermozeamaize</name>
    <dbReference type="NCBI Taxonomy" id="230954"/>
    <lineage>
        <taxon>Bacteria</taxon>
        <taxon>Bacillati</taxon>
        <taxon>Bacillota</taxon>
        <taxon>Bacilli</taxon>
        <taxon>Bacillales</taxon>
        <taxon>Bacillaceae</taxon>
        <taxon>Bacillus</taxon>
    </lineage>
</organism>
<keyword evidence="9" id="KW-0133">Cell shape</keyword>
<dbReference type="Pfam" id="PF07943">
    <property type="entry name" value="PBP5_C"/>
    <property type="match status" value="1"/>
</dbReference>
<dbReference type="EMBL" id="LZRT01000010">
    <property type="protein sequence ID" value="OUM90758.1"/>
    <property type="molecule type" value="Genomic_DNA"/>
</dbReference>
<evidence type="ECO:0000259" key="19">
    <source>
        <dbReference type="Pfam" id="PF07943"/>
    </source>
</evidence>
<dbReference type="PANTHER" id="PTHR21581:SF33">
    <property type="entry name" value="D-ALANYL-D-ALANINE CARBOXYPEPTIDASE DACB"/>
    <property type="match status" value="1"/>
</dbReference>
<dbReference type="InterPro" id="IPR012907">
    <property type="entry name" value="Peptidase_S11_C"/>
</dbReference>
<evidence type="ECO:0000313" key="21">
    <source>
        <dbReference type="Proteomes" id="UP000196475"/>
    </source>
</evidence>
<dbReference type="Gene3D" id="2.60.410.10">
    <property type="entry name" value="D-Ala-D-Ala carboxypeptidase, C-terminal domain"/>
    <property type="match status" value="1"/>
</dbReference>
<reference evidence="21" key="1">
    <citation type="submission" date="2016-06" db="EMBL/GenBank/DDBJ databases">
        <authorList>
            <person name="Nascimento L."/>
            <person name="Pereira R.V."/>
            <person name="Martins L.F."/>
            <person name="Quaggio R.B."/>
            <person name="Silva A.M."/>
            <person name="Setubal J.C."/>
        </authorList>
    </citation>
    <scope>NUCLEOTIDE SEQUENCE [LARGE SCALE GENOMIC DNA]</scope>
</reference>
<comment type="function">
    <text evidence="1">Removes C-terminal D-alanyl residues from sugar-peptide cell wall precursors.</text>
</comment>
<feature type="domain" description="Peptidase S11 D-Ala-D-Ala carboxypeptidase A C-terminal" evidence="19">
    <location>
        <begin position="328"/>
        <end position="376"/>
    </location>
</feature>
<comment type="caution">
    <text evidence="20">The sequence shown here is derived from an EMBL/GenBank/DDBJ whole genome shotgun (WGS) entry which is preliminary data.</text>
</comment>
<evidence type="ECO:0000256" key="4">
    <source>
        <dbReference type="ARBA" id="ARBA00012448"/>
    </source>
</evidence>
<comment type="catalytic activity">
    <reaction evidence="12">
        <text>Preferential cleavage: (Ac)2-L-Lys-D-Ala-|-D-Ala. Also transpeptidation of peptidyl-alanyl moieties that are N-acyl substituents of D-alanine.</text>
        <dbReference type="EC" id="3.4.16.4"/>
    </reaction>
</comment>
<evidence type="ECO:0000256" key="5">
    <source>
        <dbReference type="ARBA" id="ARBA00022645"/>
    </source>
</evidence>
<feature type="domain" description="Peptidase S11 D-alanyl-D-alanine carboxypeptidase A N-terminal" evidence="18">
    <location>
        <begin position="45"/>
        <end position="268"/>
    </location>
</feature>
<evidence type="ECO:0000256" key="1">
    <source>
        <dbReference type="ARBA" id="ARBA00003217"/>
    </source>
</evidence>
<keyword evidence="16" id="KW-0812">Transmembrane</keyword>
<sequence length="435" mass="48592">MPDLSSQQDALFAKTGFLLCLCLLAWLLSASGAQAQPEQVPPDIEPPDLTSAAAILIDANTGQVLYEKQADQRFYPASITKILTAIVAIENGNLDEPVSVSEAATRVDGTRVYLVPGELKSLRELLYAMMLNSGNDAAVAIAEHIGGSVEAFARMMNQKAKELGATHSHFVNPSGLHDENHYTTARDMAKIAQYAMRSPIFREIVATKTMPWNGKEWESQLVNHNKLLWQYEGATGIKNGYTSIAKQTFVATAKKGESELIAVCLSAPSQPQMYRDLKLLMDYGFEAFEPIPVVSEKERFFERDRSREIALRTSREIHVQRPVAHASMKEEPITRQVILEPLRYPIHKGQQVGLLKIQWGNQPAIQVPLYAAEAVPLPEEKQNENTPSLSLFFWPGIAMAAFGILCFILYRKYRLPRRWRDYVQGSVQAKRSSSS</sequence>
<evidence type="ECO:0000256" key="3">
    <source>
        <dbReference type="ARBA" id="ARBA00007164"/>
    </source>
</evidence>
<dbReference type="GO" id="GO:0009002">
    <property type="term" value="F:serine-type D-Ala-D-Ala carboxypeptidase activity"/>
    <property type="evidence" value="ECO:0007669"/>
    <property type="project" value="UniProtKB-EC"/>
</dbReference>
<dbReference type="SUPFAM" id="SSF69189">
    <property type="entry name" value="Penicillin-binding protein associated domain"/>
    <property type="match status" value="1"/>
</dbReference>
<dbReference type="SUPFAM" id="SSF56601">
    <property type="entry name" value="beta-lactamase/transpeptidase-like"/>
    <property type="match status" value="1"/>
</dbReference>
<evidence type="ECO:0000256" key="10">
    <source>
        <dbReference type="ARBA" id="ARBA00022984"/>
    </source>
</evidence>
<dbReference type="InterPro" id="IPR012338">
    <property type="entry name" value="Beta-lactam/transpept-like"/>
</dbReference>
<protein>
    <recommendedName>
        <fullName evidence="4">serine-type D-Ala-D-Ala carboxypeptidase</fullName>
        <ecNumber evidence="4">3.4.16.4</ecNumber>
    </recommendedName>
</protein>
<feature type="chain" id="PRO_5013073646" description="serine-type D-Ala-D-Ala carboxypeptidase" evidence="17">
    <location>
        <begin position="36"/>
        <end position="435"/>
    </location>
</feature>
<feature type="transmembrane region" description="Helical" evidence="16">
    <location>
        <begin position="391"/>
        <end position="410"/>
    </location>
</feature>
<keyword evidence="10" id="KW-0573">Peptidoglycan synthesis</keyword>